<dbReference type="GO" id="GO:2000601">
    <property type="term" value="P:positive regulation of Arp2/3 complex-mediated actin nucleation"/>
    <property type="evidence" value="ECO:0007669"/>
    <property type="project" value="TreeGrafter"/>
</dbReference>
<evidence type="ECO:0000256" key="1">
    <source>
        <dbReference type="ARBA" id="ARBA00006993"/>
    </source>
</evidence>
<feature type="compositionally biased region" description="Acidic residues" evidence="2">
    <location>
        <begin position="498"/>
        <end position="513"/>
    </location>
</feature>
<dbReference type="GeneID" id="68107711"/>
<comment type="similarity">
    <text evidence="1">Belongs to the SCAR/WAVE family.</text>
</comment>
<dbReference type="RefSeq" id="XP_044569307.1">
    <property type="nucleotide sequence ID" value="XM_044708398.1"/>
</dbReference>
<dbReference type="GO" id="GO:0034237">
    <property type="term" value="F:protein kinase A regulatory subunit binding"/>
    <property type="evidence" value="ECO:0007669"/>
    <property type="project" value="TreeGrafter"/>
</dbReference>
<dbReference type="InterPro" id="IPR028288">
    <property type="entry name" value="SCAR/WAVE_fam"/>
</dbReference>
<gene>
    <name evidence="4" type="ORF">FDP41_000493</name>
</gene>
<proteinExistence type="inferred from homology"/>
<dbReference type="VEuPathDB" id="AmoebaDB:NfTy_001600"/>
<dbReference type="GO" id="GO:0030036">
    <property type="term" value="P:actin cytoskeleton organization"/>
    <property type="evidence" value="ECO:0007669"/>
    <property type="project" value="InterPro"/>
</dbReference>
<dbReference type="OrthoDB" id="1060785at2759"/>
<dbReference type="EMBL" id="VFQX01000002">
    <property type="protein sequence ID" value="KAF0984594.1"/>
    <property type="molecule type" value="Genomic_DNA"/>
</dbReference>
<keyword evidence="5" id="KW-1185">Reference proteome</keyword>
<dbReference type="Proteomes" id="UP000444721">
    <property type="component" value="Unassembled WGS sequence"/>
</dbReference>
<evidence type="ECO:0000313" key="5">
    <source>
        <dbReference type="Proteomes" id="UP000444721"/>
    </source>
</evidence>
<dbReference type="Gene3D" id="1.20.5.340">
    <property type="match status" value="1"/>
</dbReference>
<evidence type="ECO:0000313" key="4">
    <source>
        <dbReference type="EMBL" id="KAF0984594.1"/>
    </source>
</evidence>
<feature type="compositionally biased region" description="Pro residues" evidence="2">
    <location>
        <begin position="331"/>
        <end position="346"/>
    </location>
</feature>
<dbReference type="AlphaFoldDB" id="A0A6A5CDF6"/>
<dbReference type="OMA" id="WGEQESN"/>
<sequence length="513" mass="57014">MVVIKRPLEHFDRFGFQNNTGASLIESSRISGHILQGRNMNSMIGVLYQLSALSQTAIEIFNSLSESATGTFDRINALNTRIQQINNKLPEYERFMHDNNSKLLFSASGYELSEANIAVLYRKDHSNISKENNPLPLNVQYMNACLPAPEFSPLLDQLHELNLQQANSEGNEQQPQSSDVKQGPLPKYKKCIEAYTDANFFFNEWAKRELERLKKAKLKRKEERKRQRLERQNVTATKEKKQVKQMKIHRKKYNSEGQIIDSGSAPSSMQRMASSPNMTTTSYQQQQMDYSNNNNNSNYPPTPSNPPQHQQYDSSPRMNHSYDSSPSFNVPTPPPNSSRNVPPPPMMNGGGYGSSTTNSNGYSTSPPMMMSSGGGYGVPPPTNVPPPPSVMGGNVPPPPPNVMNVPPPPPSNNFVVTPPPVPATTGEGNIDILKTVESNKSQMNRVAVTGRANLLDEIRTGKTLRSVAERKLEPKKDEGSAMSVADILSKKFEKVMGDSDDEDSDTDFSDSDW</sequence>
<feature type="compositionally biased region" description="Basic residues" evidence="2">
    <location>
        <begin position="243"/>
        <end position="252"/>
    </location>
</feature>
<feature type="region of interest" description="Disordered" evidence="2">
    <location>
        <begin position="219"/>
        <end position="422"/>
    </location>
</feature>
<feature type="compositionally biased region" description="Polar residues" evidence="2">
    <location>
        <begin position="312"/>
        <end position="328"/>
    </location>
</feature>
<feature type="domain" description="WH2" evidence="3">
    <location>
        <begin position="450"/>
        <end position="467"/>
    </location>
</feature>
<name>A0A6A5CDF6_NAEFO</name>
<feature type="compositionally biased region" description="Low complexity" evidence="2">
    <location>
        <begin position="354"/>
        <end position="371"/>
    </location>
</feature>
<feature type="compositionally biased region" description="Low complexity" evidence="2">
    <location>
        <begin position="282"/>
        <end position="299"/>
    </location>
</feature>
<dbReference type="GO" id="GO:0071933">
    <property type="term" value="F:Arp2/3 complex binding"/>
    <property type="evidence" value="ECO:0007669"/>
    <property type="project" value="TreeGrafter"/>
</dbReference>
<dbReference type="VEuPathDB" id="AmoebaDB:FDP41_000493"/>
<organism evidence="4 5">
    <name type="scientific">Naegleria fowleri</name>
    <name type="common">Brain eating amoeba</name>
    <dbReference type="NCBI Taxonomy" id="5763"/>
    <lineage>
        <taxon>Eukaryota</taxon>
        <taxon>Discoba</taxon>
        <taxon>Heterolobosea</taxon>
        <taxon>Tetramitia</taxon>
        <taxon>Eutetramitia</taxon>
        <taxon>Vahlkampfiidae</taxon>
        <taxon>Naegleria</taxon>
    </lineage>
</organism>
<dbReference type="PANTHER" id="PTHR12902">
    <property type="entry name" value="WASP-1"/>
    <property type="match status" value="1"/>
</dbReference>
<evidence type="ECO:0000256" key="2">
    <source>
        <dbReference type="SAM" id="MobiDB-lite"/>
    </source>
</evidence>
<dbReference type="GO" id="GO:0005856">
    <property type="term" value="C:cytoskeleton"/>
    <property type="evidence" value="ECO:0007669"/>
    <property type="project" value="UniProtKB-SubCell"/>
</dbReference>
<accession>A0A6A5CDF6</accession>
<dbReference type="PANTHER" id="PTHR12902:SF1">
    <property type="entry name" value="WISKOTT-ALDRICH SYNDROME PROTEIN FAMILY MEMBER"/>
    <property type="match status" value="1"/>
</dbReference>
<protein>
    <recommendedName>
        <fullName evidence="3">WH2 domain-containing protein</fullName>
    </recommendedName>
</protein>
<dbReference type="GO" id="GO:0003779">
    <property type="term" value="F:actin binding"/>
    <property type="evidence" value="ECO:0007669"/>
    <property type="project" value="UniProtKB-KW"/>
</dbReference>
<feature type="compositionally biased region" description="Basic and acidic residues" evidence="2">
    <location>
        <begin position="220"/>
        <end position="242"/>
    </location>
</feature>
<reference evidence="4 5" key="1">
    <citation type="journal article" date="2019" name="Sci. Rep.">
        <title>Nanopore sequencing improves the draft genome of the human pathogenic amoeba Naegleria fowleri.</title>
        <authorList>
            <person name="Liechti N."/>
            <person name="Schurch N."/>
            <person name="Bruggmann R."/>
            <person name="Wittwer M."/>
        </authorList>
    </citation>
    <scope>NUCLEOTIDE SEQUENCE [LARGE SCALE GENOMIC DNA]</scope>
    <source>
        <strain evidence="4 5">ATCC 30894</strain>
    </source>
</reference>
<feature type="compositionally biased region" description="Polar residues" evidence="2">
    <location>
        <begin position="264"/>
        <end position="281"/>
    </location>
</feature>
<dbReference type="VEuPathDB" id="AmoebaDB:NF0060040"/>
<dbReference type="PROSITE" id="PS51082">
    <property type="entry name" value="WH2"/>
    <property type="match status" value="1"/>
</dbReference>
<evidence type="ECO:0000259" key="3">
    <source>
        <dbReference type="PROSITE" id="PS51082"/>
    </source>
</evidence>
<dbReference type="Gene3D" id="6.10.280.150">
    <property type="match status" value="2"/>
</dbReference>
<feature type="region of interest" description="Disordered" evidence="2">
    <location>
        <begin position="492"/>
        <end position="513"/>
    </location>
</feature>
<feature type="compositionally biased region" description="Pro residues" evidence="2">
    <location>
        <begin position="378"/>
        <end position="422"/>
    </location>
</feature>
<comment type="caution">
    <text evidence="4">The sequence shown here is derived from an EMBL/GenBank/DDBJ whole genome shotgun (WGS) entry which is preliminary data.</text>
</comment>
<dbReference type="InterPro" id="IPR003124">
    <property type="entry name" value="WH2_dom"/>
</dbReference>